<keyword evidence="3" id="KW-1185">Reference proteome</keyword>
<name>A0A2A9NQC5_9AGAR</name>
<evidence type="ECO:0000256" key="1">
    <source>
        <dbReference type="SAM" id="Phobius"/>
    </source>
</evidence>
<feature type="transmembrane region" description="Helical" evidence="1">
    <location>
        <begin position="49"/>
        <end position="72"/>
    </location>
</feature>
<dbReference type="OrthoDB" id="3341077at2759"/>
<keyword evidence="1" id="KW-0812">Transmembrane</keyword>
<feature type="transmembrane region" description="Helical" evidence="1">
    <location>
        <begin position="84"/>
        <end position="104"/>
    </location>
</feature>
<sequence>MSTFDLWLRGIDHNFAFPLLLTIERTTLAITDFVLMYHCWVIYGRTWPIIIVPGFLCLATVACLITGSYWAIMADIKNNVSLTIGITNSTLAFLSCTIVMNVNLPSSYYEYGELRDTQHWIETSTPAGSQLQQLISH</sequence>
<protein>
    <submittedName>
        <fullName evidence="2">Uncharacterized protein</fullName>
    </submittedName>
</protein>
<organism evidence="2 3">
    <name type="scientific">Amanita thiersii Skay4041</name>
    <dbReference type="NCBI Taxonomy" id="703135"/>
    <lineage>
        <taxon>Eukaryota</taxon>
        <taxon>Fungi</taxon>
        <taxon>Dikarya</taxon>
        <taxon>Basidiomycota</taxon>
        <taxon>Agaricomycotina</taxon>
        <taxon>Agaricomycetes</taxon>
        <taxon>Agaricomycetidae</taxon>
        <taxon>Agaricales</taxon>
        <taxon>Pluteineae</taxon>
        <taxon>Amanitaceae</taxon>
        <taxon>Amanita</taxon>
    </lineage>
</organism>
<keyword evidence="1" id="KW-0472">Membrane</keyword>
<proteinExistence type="predicted"/>
<accession>A0A2A9NQC5</accession>
<feature type="transmembrane region" description="Helical" evidence="1">
    <location>
        <begin position="15"/>
        <end position="37"/>
    </location>
</feature>
<dbReference type="Proteomes" id="UP000242287">
    <property type="component" value="Unassembled WGS sequence"/>
</dbReference>
<reference evidence="2 3" key="1">
    <citation type="submission" date="2014-02" db="EMBL/GenBank/DDBJ databases">
        <title>Transposable element dynamics among asymbiotic and ectomycorrhizal Amanita fungi.</title>
        <authorList>
            <consortium name="DOE Joint Genome Institute"/>
            <person name="Hess J."/>
            <person name="Skrede I."/>
            <person name="Wolfe B."/>
            <person name="LaButti K."/>
            <person name="Ohm R.A."/>
            <person name="Grigoriev I.V."/>
            <person name="Pringle A."/>
        </authorList>
    </citation>
    <scope>NUCLEOTIDE SEQUENCE [LARGE SCALE GENOMIC DNA]</scope>
    <source>
        <strain evidence="2 3">SKay4041</strain>
    </source>
</reference>
<evidence type="ECO:0000313" key="2">
    <source>
        <dbReference type="EMBL" id="PFH49883.1"/>
    </source>
</evidence>
<evidence type="ECO:0000313" key="3">
    <source>
        <dbReference type="Proteomes" id="UP000242287"/>
    </source>
</evidence>
<dbReference type="AlphaFoldDB" id="A0A2A9NQC5"/>
<gene>
    <name evidence="2" type="ORF">AMATHDRAFT_48360</name>
</gene>
<dbReference type="EMBL" id="KZ302017">
    <property type="protein sequence ID" value="PFH49883.1"/>
    <property type="molecule type" value="Genomic_DNA"/>
</dbReference>
<keyword evidence="1" id="KW-1133">Transmembrane helix</keyword>